<gene>
    <name evidence="1" type="ordered locus">AALP_Aa8g323700</name>
</gene>
<dbReference type="Gramene" id="KFK27017">
    <property type="protein sequence ID" value="KFK27017"/>
    <property type="gene ID" value="AALP_AA8G323700"/>
</dbReference>
<protein>
    <recommendedName>
        <fullName evidence="3">Reverse transcriptase Ty1/copia-type domain-containing protein</fullName>
    </recommendedName>
</protein>
<dbReference type="eggNOG" id="KOG0017">
    <property type="taxonomic scope" value="Eukaryota"/>
</dbReference>
<organism evidence="1 2">
    <name type="scientific">Arabis alpina</name>
    <name type="common">Alpine rock-cress</name>
    <dbReference type="NCBI Taxonomy" id="50452"/>
    <lineage>
        <taxon>Eukaryota</taxon>
        <taxon>Viridiplantae</taxon>
        <taxon>Streptophyta</taxon>
        <taxon>Embryophyta</taxon>
        <taxon>Tracheophyta</taxon>
        <taxon>Spermatophyta</taxon>
        <taxon>Magnoliopsida</taxon>
        <taxon>eudicotyledons</taxon>
        <taxon>Gunneridae</taxon>
        <taxon>Pentapetalae</taxon>
        <taxon>rosids</taxon>
        <taxon>malvids</taxon>
        <taxon>Brassicales</taxon>
        <taxon>Brassicaceae</taxon>
        <taxon>Arabideae</taxon>
        <taxon>Arabis</taxon>
    </lineage>
</organism>
<evidence type="ECO:0000313" key="2">
    <source>
        <dbReference type="Proteomes" id="UP000029120"/>
    </source>
</evidence>
<dbReference type="SUPFAM" id="SSF53756">
    <property type="entry name" value="UDP-Glycosyltransferase/glycogen phosphorylase"/>
    <property type="match status" value="1"/>
</dbReference>
<dbReference type="PANTHER" id="PTHR11439">
    <property type="entry name" value="GAG-POL-RELATED RETROTRANSPOSON"/>
    <property type="match status" value="1"/>
</dbReference>
<dbReference type="Gene3D" id="3.40.50.2000">
    <property type="entry name" value="Glycogen Phosphorylase B"/>
    <property type="match status" value="1"/>
</dbReference>
<proteinExistence type="predicted"/>
<dbReference type="SMR" id="A0A087GAW5"/>
<reference evidence="2" key="1">
    <citation type="journal article" date="2015" name="Nat. Plants">
        <title>Genome expansion of Arabis alpina linked with retrotransposition and reduced symmetric DNA methylation.</title>
        <authorList>
            <person name="Willing E.M."/>
            <person name="Rawat V."/>
            <person name="Mandakova T."/>
            <person name="Maumus F."/>
            <person name="James G.V."/>
            <person name="Nordstroem K.J."/>
            <person name="Becker C."/>
            <person name="Warthmann N."/>
            <person name="Chica C."/>
            <person name="Szarzynska B."/>
            <person name="Zytnicki M."/>
            <person name="Albani M.C."/>
            <person name="Kiefer C."/>
            <person name="Bergonzi S."/>
            <person name="Castaings L."/>
            <person name="Mateos J.L."/>
            <person name="Berns M.C."/>
            <person name="Bujdoso N."/>
            <person name="Piofczyk T."/>
            <person name="de Lorenzo L."/>
            <person name="Barrero-Sicilia C."/>
            <person name="Mateos I."/>
            <person name="Piednoel M."/>
            <person name="Hagmann J."/>
            <person name="Chen-Min-Tao R."/>
            <person name="Iglesias-Fernandez R."/>
            <person name="Schuster S.C."/>
            <person name="Alonso-Blanco C."/>
            <person name="Roudier F."/>
            <person name="Carbonero P."/>
            <person name="Paz-Ares J."/>
            <person name="Davis S.J."/>
            <person name="Pecinka A."/>
            <person name="Quesneville H."/>
            <person name="Colot V."/>
            <person name="Lysak M.A."/>
            <person name="Weigel D."/>
            <person name="Coupland G."/>
            <person name="Schneeberger K."/>
        </authorList>
    </citation>
    <scope>NUCLEOTIDE SEQUENCE [LARGE SCALE GENOMIC DNA]</scope>
    <source>
        <strain evidence="2">cv. Pajares</strain>
    </source>
</reference>
<dbReference type="CDD" id="cd09272">
    <property type="entry name" value="RNase_HI_RT_Ty1"/>
    <property type="match status" value="1"/>
</dbReference>
<dbReference type="PANTHER" id="PTHR11439:SF480">
    <property type="entry name" value="REVERSE TRANSCRIPTASE TY1_COPIA-TYPE DOMAIN-CONTAINING PROTEIN"/>
    <property type="match status" value="1"/>
</dbReference>
<keyword evidence="2" id="KW-1185">Reference proteome</keyword>
<dbReference type="AlphaFoldDB" id="A0A087GAW5"/>
<name>A0A087GAW5_ARAAL</name>
<dbReference type="Proteomes" id="UP000029120">
    <property type="component" value="Chromosome 8"/>
</dbReference>
<accession>A0A087GAW5</accession>
<dbReference type="EMBL" id="CM002876">
    <property type="protein sequence ID" value="KFK27017.1"/>
    <property type="molecule type" value="Genomic_DNA"/>
</dbReference>
<evidence type="ECO:0000313" key="1">
    <source>
        <dbReference type="EMBL" id="KFK27017.1"/>
    </source>
</evidence>
<sequence>MHSPRESHGQAIKHILRYLRGTTNLGLFFKRDGSRRIIGYSDSSHNIDVDDGRSTSGHVFYLGSSPITWTSQKQPTVALSSCEAEFMAATETAKQAIWLKELMKEVMSIDKKVTLRIDNKSAMALTKNSVFHGRKVETIVGTIKSDLIFYNSTSWIPETAKLVGAKTVCFNIVSAAFIALSLVPVVEREIIDGKEMSREELAEPPVSYPSSKVVLLAHEATTLSFVWRRQEGVNSFFEEKLTAMRNCDAIAIRTCRETEGKFCDYVGSQYNKQVYLTGPVHPGSEPNRVSLEPR</sequence>
<dbReference type="eggNOG" id="KOG1192">
    <property type="taxonomic scope" value="Eukaryota"/>
</dbReference>
<dbReference type="OrthoDB" id="1030781at2759"/>
<evidence type="ECO:0008006" key="3">
    <source>
        <dbReference type="Google" id="ProtNLM"/>
    </source>
</evidence>